<keyword evidence="1" id="KW-0479">Metal-binding</keyword>
<evidence type="ECO:0000259" key="5">
    <source>
        <dbReference type="Pfam" id="PF01258"/>
    </source>
</evidence>
<name>A0A7G9WCB8_ALKCA</name>
<dbReference type="GO" id="GO:0008270">
    <property type="term" value="F:zinc ion binding"/>
    <property type="evidence" value="ECO:0007669"/>
    <property type="project" value="UniProtKB-KW"/>
</dbReference>
<evidence type="ECO:0000313" key="6">
    <source>
        <dbReference type="EMBL" id="QNO16330.1"/>
    </source>
</evidence>
<dbReference type="PANTHER" id="PTHR33823">
    <property type="entry name" value="RNA POLYMERASE-BINDING TRANSCRIPTION FACTOR DKSA-RELATED"/>
    <property type="match status" value="1"/>
</dbReference>
<dbReference type="InterPro" id="IPR014240">
    <property type="entry name" value="YteA"/>
</dbReference>
<reference evidence="6 7" key="1">
    <citation type="submission" date="2020-07" db="EMBL/GenBank/DDBJ databases">
        <title>Alkalicella. sp. LB2 genome.</title>
        <authorList>
            <person name="Postec A."/>
            <person name="Quemeneur M."/>
        </authorList>
    </citation>
    <scope>NUCLEOTIDE SEQUENCE [LARGE SCALE GENOMIC DNA]</scope>
    <source>
        <strain evidence="6 7">LB2</strain>
    </source>
</reference>
<dbReference type="PANTHER" id="PTHR33823:SF4">
    <property type="entry name" value="GENERAL STRESS PROTEIN 16O"/>
    <property type="match status" value="1"/>
</dbReference>
<dbReference type="RefSeq" id="WP_213166722.1">
    <property type="nucleotide sequence ID" value="NZ_CP058559.1"/>
</dbReference>
<organism evidence="6 7">
    <name type="scientific">Alkalicella caledoniensis</name>
    <dbReference type="NCBI Taxonomy" id="2731377"/>
    <lineage>
        <taxon>Bacteria</taxon>
        <taxon>Bacillati</taxon>
        <taxon>Bacillota</taxon>
        <taxon>Clostridia</taxon>
        <taxon>Eubacteriales</taxon>
        <taxon>Proteinivoracaceae</taxon>
        <taxon>Alkalicella</taxon>
    </lineage>
</organism>
<keyword evidence="7" id="KW-1185">Reference proteome</keyword>
<dbReference type="PROSITE" id="PS01102">
    <property type="entry name" value="ZF_DKSA_1"/>
    <property type="match status" value="1"/>
</dbReference>
<dbReference type="PROSITE" id="PS51128">
    <property type="entry name" value="ZF_DKSA_2"/>
    <property type="match status" value="1"/>
</dbReference>
<evidence type="ECO:0000256" key="4">
    <source>
        <dbReference type="PROSITE-ProRule" id="PRU00510"/>
    </source>
</evidence>
<dbReference type="InterPro" id="IPR000962">
    <property type="entry name" value="Znf_DskA_TraR"/>
</dbReference>
<evidence type="ECO:0000256" key="3">
    <source>
        <dbReference type="ARBA" id="ARBA00022833"/>
    </source>
</evidence>
<dbReference type="Proteomes" id="UP000516160">
    <property type="component" value="Chromosome"/>
</dbReference>
<evidence type="ECO:0000256" key="1">
    <source>
        <dbReference type="ARBA" id="ARBA00022723"/>
    </source>
</evidence>
<gene>
    <name evidence="6" type="ORF">HYG86_16915</name>
</gene>
<dbReference type="KEGG" id="acae:HYG86_16915"/>
<keyword evidence="2" id="KW-0863">Zinc-finger</keyword>
<dbReference type="Pfam" id="PF01258">
    <property type="entry name" value="zf-dskA_traR"/>
    <property type="match status" value="1"/>
</dbReference>
<dbReference type="InterPro" id="IPR020458">
    <property type="entry name" value="Znf_DskA_TraR_CS"/>
</dbReference>
<dbReference type="EMBL" id="CP058559">
    <property type="protein sequence ID" value="QNO16330.1"/>
    <property type="molecule type" value="Genomic_DNA"/>
</dbReference>
<dbReference type="NCBIfam" id="TIGR02890">
    <property type="entry name" value="bacill_yteA"/>
    <property type="match status" value="1"/>
</dbReference>
<proteinExistence type="predicted"/>
<accession>A0A7G9WCB8</accession>
<feature type="domain" description="Zinc finger DksA/TraR C4-type" evidence="5">
    <location>
        <begin position="79"/>
        <end position="108"/>
    </location>
</feature>
<dbReference type="AlphaFoldDB" id="A0A7G9WCB8"/>
<dbReference type="SUPFAM" id="SSF57716">
    <property type="entry name" value="Glucocorticoid receptor-like (DNA-binding domain)"/>
    <property type="match status" value="1"/>
</dbReference>
<evidence type="ECO:0000256" key="2">
    <source>
        <dbReference type="ARBA" id="ARBA00022771"/>
    </source>
</evidence>
<keyword evidence="3" id="KW-0862">Zinc</keyword>
<dbReference type="SUPFAM" id="SSF109635">
    <property type="entry name" value="DnaK suppressor protein DksA, alpha-hairpin domain"/>
    <property type="match status" value="1"/>
</dbReference>
<evidence type="ECO:0000313" key="7">
    <source>
        <dbReference type="Proteomes" id="UP000516160"/>
    </source>
</evidence>
<sequence length="207" mass="23650">MDISKYKKQLLDLKQDIEENGLNDIKSFKDSTGELSLIDNHPADVGDELFERSKDLSIRENNDMMLDKINDALENIEKGTYGVCSKCGKEIEGPRLDAVPYAVECKGCNSSKGENFNSRRPVEEEVLEVPFNRSYRGNKDETLYDGEDSWQDVARYGTSETGQDVQEESKDMAYEHSNESRGFVEEVEEIFQEDMDGDISTNRKFKK</sequence>
<dbReference type="Gene3D" id="1.20.120.910">
    <property type="entry name" value="DksA, coiled-coil domain"/>
    <property type="match status" value="1"/>
</dbReference>
<feature type="zinc finger region" description="dksA C4-type" evidence="4">
    <location>
        <begin position="84"/>
        <end position="108"/>
    </location>
</feature>
<protein>
    <submittedName>
        <fullName evidence="6">TraR/DksA C4-type zinc finger protein</fullName>
    </submittedName>
</protein>
<dbReference type="InterPro" id="IPR037187">
    <property type="entry name" value="DnaK_N"/>
</dbReference>